<dbReference type="CDD" id="cd04724">
    <property type="entry name" value="Tryptophan_synthase_alpha"/>
    <property type="match status" value="1"/>
</dbReference>
<dbReference type="Pfam" id="PF00290">
    <property type="entry name" value="Trp_syntA"/>
    <property type="match status" value="1"/>
</dbReference>
<protein>
    <recommendedName>
        <fullName evidence="9">Tryptophan synthase alpha chain</fullName>
        <ecNumber evidence="9">4.2.1.20</ecNumber>
    </recommendedName>
</protein>
<evidence type="ECO:0000256" key="3">
    <source>
        <dbReference type="ARBA" id="ARBA00011270"/>
    </source>
</evidence>
<proteinExistence type="inferred from homology"/>
<keyword evidence="12" id="KW-1185">Reference proteome</keyword>
<dbReference type="GO" id="GO:0005829">
    <property type="term" value="C:cytosol"/>
    <property type="evidence" value="ECO:0007669"/>
    <property type="project" value="TreeGrafter"/>
</dbReference>
<comment type="pathway">
    <text evidence="2 9">Amino-acid biosynthesis; L-tryptophan biosynthesis; L-tryptophan from chorismate: step 5/5.</text>
</comment>
<evidence type="ECO:0000256" key="2">
    <source>
        <dbReference type="ARBA" id="ARBA00004733"/>
    </source>
</evidence>
<dbReference type="GO" id="GO:0004834">
    <property type="term" value="F:tryptophan synthase activity"/>
    <property type="evidence" value="ECO:0007669"/>
    <property type="project" value="UniProtKB-UniRule"/>
</dbReference>
<evidence type="ECO:0000256" key="1">
    <source>
        <dbReference type="ARBA" id="ARBA00003365"/>
    </source>
</evidence>
<dbReference type="EC" id="4.2.1.20" evidence="9"/>
<comment type="function">
    <text evidence="1 9">The alpha subunit is responsible for the aldol cleavage of indoleglycerol phosphate to indole and glyceraldehyde 3-phosphate.</text>
</comment>
<name>A0A521B6R6_9BACL</name>
<keyword evidence="7 9" id="KW-0456">Lyase</keyword>
<dbReference type="InterPro" id="IPR018204">
    <property type="entry name" value="Trp_synthase_alpha_AS"/>
</dbReference>
<dbReference type="NCBIfam" id="TIGR00262">
    <property type="entry name" value="trpA"/>
    <property type="match status" value="1"/>
</dbReference>
<reference evidence="11 12" key="1">
    <citation type="submission" date="2017-05" db="EMBL/GenBank/DDBJ databases">
        <authorList>
            <person name="Varghese N."/>
            <person name="Submissions S."/>
        </authorList>
    </citation>
    <scope>NUCLEOTIDE SEQUENCE [LARGE SCALE GENOMIC DNA]</scope>
    <source>
        <strain evidence="11 12">DSM 45474</strain>
    </source>
</reference>
<keyword evidence="4 9" id="KW-0028">Amino-acid biosynthesis</keyword>
<dbReference type="HAMAP" id="MF_00131">
    <property type="entry name" value="Trp_synth_alpha"/>
    <property type="match status" value="1"/>
</dbReference>
<dbReference type="FunFam" id="3.20.20.70:FF:000037">
    <property type="entry name" value="Tryptophan synthase alpha chain"/>
    <property type="match status" value="1"/>
</dbReference>
<gene>
    <name evidence="9" type="primary">trpA</name>
    <name evidence="11" type="ORF">SAMN06264849_101581</name>
</gene>
<dbReference type="InterPro" id="IPR013785">
    <property type="entry name" value="Aldolase_TIM"/>
</dbReference>
<dbReference type="EMBL" id="FXTI01000001">
    <property type="protein sequence ID" value="SMO42807.1"/>
    <property type="molecule type" value="Genomic_DNA"/>
</dbReference>
<evidence type="ECO:0000256" key="4">
    <source>
        <dbReference type="ARBA" id="ARBA00022605"/>
    </source>
</evidence>
<dbReference type="AlphaFoldDB" id="A0A521B6R6"/>
<evidence type="ECO:0000256" key="10">
    <source>
        <dbReference type="RuleBase" id="RU003662"/>
    </source>
</evidence>
<dbReference type="PANTHER" id="PTHR43406:SF1">
    <property type="entry name" value="TRYPTOPHAN SYNTHASE ALPHA CHAIN, CHLOROPLASTIC"/>
    <property type="match status" value="1"/>
</dbReference>
<dbReference type="Proteomes" id="UP000315636">
    <property type="component" value="Unassembled WGS sequence"/>
</dbReference>
<feature type="active site" description="Proton acceptor" evidence="9">
    <location>
        <position position="56"/>
    </location>
</feature>
<feature type="active site" description="Proton acceptor" evidence="9">
    <location>
        <position position="45"/>
    </location>
</feature>
<comment type="subunit">
    <text evidence="3 9">Tetramer of two alpha and two beta chains.</text>
</comment>
<evidence type="ECO:0000256" key="8">
    <source>
        <dbReference type="ARBA" id="ARBA00049047"/>
    </source>
</evidence>
<keyword evidence="6 9" id="KW-0057">Aromatic amino acid biosynthesis</keyword>
<dbReference type="UniPathway" id="UPA00035">
    <property type="reaction ID" value="UER00044"/>
</dbReference>
<dbReference type="InterPro" id="IPR011060">
    <property type="entry name" value="RibuloseP-bd_barrel"/>
</dbReference>
<dbReference type="SUPFAM" id="SSF51366">
    <property type="entry name" value="Ribulose-phoshate binding barrel"/>
    <property type="match status" value="1"/>
</dbReference>
<dbReference type="OrthoDB" id="9804578at2"/>
<evidence type="ECO:0000313" key="11">
    <source>
        <dbReference type="EMBL" id="SMO42807.1"/>
    </source>
</evidence>
<dbReference type="PROSITE" id="PS00167">
    <property type="entry name" value="TRP_SYNTHASE_ALPHA"/>
    <property type="match status" value="1"/>
</dbReference>
<evidence type="ECO:0000256" key="7">
    <source>
        <dbReference type="ARBA" id="ARBA00023239"/>
    </source>
</evidence>
<sequence length="271" mass="30024">MRMKEVFQQKDRKPLIPFITVGDPDMSTTLDLIRLLDDEKVTGIELGVPYSDPLADGPVIQSASARALAHGVTLPQVLELADKAREIGVTTPLILFSYYNPILQYGPKSLVSQARKAGIDGFIIPDLPWEEGREMSAYASKQGVDLIPLVAPTSRERVRQIVSDAQGFVYCVSSRGTTGVRHAFEQEVDVFLDTVRKWSPVPTAVGFGISHSDHVQRFLQHADAVVVGSALVRKIEETGEKLTNPDRRNEALDEIRQFIRSLMNTVRTVNS</sequence>
<dbReference type="RefSeq" id="WP_142504237.1">
    <property type="nucleotide sequence ID" value="NZ_FXTI01000001.1"/>
</dbReference>
<dbReference type="PANTHER" id="PTHR43406">
    <property type="entry name" value="TRYPTOPHAN SYNTHASE, ALPHA CHAIN"/>
    <property type="match status" value="1"/>
</dbReference>
<evidence type="ECO:0000313" key="12">
    <source>
        <dbReference type="Proteomes" id="UP000315636"/>
    </source>
</evidence>
<keyword evidence="5 9" id="KW-0822">Tryptophan biosynthesis</keyword>
<dbReference type="Gene3D" id="3.20.20.70">
    <property type="entry name" value="Aldolase class I"/>
    <property type="match status" value="1"/>
</dbReference>
<evidence type="ECO:0000256" key="9">
    <source>
        <dbReference type="HAMAP-Rule" id="MF_00131"/>
    </source>
</evidence>
<accession>A0A521B6R6</accession>
<evidence type="ECO:0000256" key="6">
    <source>
        <dbReference type="ARBA" id="ARBA00023141"/>
    </source>
</evidence>
<comment type="similarity">
    <text evidence="9 10">Belongs to the TrpA family.</text>
</comment>
<evidence type="ECO:0000256" key="5">
    <source>
        <dbReference type="ARBA" id="ARBA00022822"/>
    </source>
</evidence>
<dbReference type="InterPro" id="IPR002028">
    <property type="entry name" value="Trp_synthase_suA"/>
</dbReference>
<organism evidence="11 12">
    <name type="scientific">Melghirimyces algeriensis</name>
    <dbReference type="NCBI Taxonomy" id="910412"/>
    <lineage>
        <taxon>Bacteria</taxon>
        <taxon>Bacillati</taxon>
        <taxon>Bacillota</taxon>
        <taxon>Bacilli</taxon>
        <taxon>Bacillales</taxon>
        <taxon>Thermoactinomycetaceae</taxon>
        <taxon>Melghirimyces</taxon>
    </lineage>
</organism>
<comment type="catalytic activity">
    <reaction evidence="8 9">
        <text>(1S,2R)-1-C-(indol-3-yl)glycerol 3-phosphate + L-serine = D-glyceraldehyde 3-phosphate + L-tryptophan + H2O</text>
        <dbReference type="Rhea" id="RHEA:10532"/>
        <dbReference type="ChEBI" id="CHEBI:15377"/>
        <dbReference type="ChEBI" id="CHEBI:33384"/>
        <dbReference type="ChEBI" id="CHEBI:57912"/>
        <dbReference type="ChEBI" id="CHEBI:58866"/>
        <dbReference type="ChEBI" id="CHEBI:59776"/>
        <dbReference type="EC" id="4.2.1.20"/>
    </reaction>
</comment>